<dbReference type="EMBL" id="CCND01000023">
    <property type="protein sequence ID" value="CDX60243.1"/>
    <property type="molecule type" value="Genomic_DNA"/>
</dbReference>
<protein>
    <submittedName>
        <fullName evidence="1">Uncharacterized protein</fullName>
    </submittedName>
</protein>
<dbReference type="AlphaFoldDB" id="A0A0K2W2S6"/>
<organism evidence="1 2">
    <name type="scientific">Mesorhizobium plurifarium</name>
    <dbReference type="NCBI Taxonomy" id="69974"/>
    <lineage>
        <taxon>Bacteria</taxon>
        <taxon>Pseudomonadati</taxon>
        <taxon>Pseudomonadota</taxon>
        <taxon>Alphaproteobacteria</taxon>
        <taxon>Hyphomicrobiales</taxon>
        <taxon>Phyllobacteriaceae</taxon>
        <taxon>Mesorhizobium</taxon>
    </lineage>
</organism>
<evidence type="ECO:0000313" key="2">
    <source>
        <dbReference type="Proteomes" id="UP000182888"/>
    </source>
</evidence>
<accession>A0A0K2W2S6</accession>
<dbReference type="Proteomes" id="UP000182888">
    <property type="component" value="Unassembled WGS sequence"/>
</dbReference>
<reference evidence="2" key="1">
    <citation type="submission" date="2014-08" db="EMBL/GenBank/DDBJ databases">
        <authorList>
            <person name="Edwards T."/>
        </authorList>
    </citation>
    <scope>NUCLEOTIDE SEQUENCE [LARGE SCALE GENOMIC DNA]</scope>
</reference>
<sequence length="122" mass="14164">MARMKPSLGTLGDKFGRAAWDALQWMTEDEVRRWLRVHIRDWHSKLNQAVVQAKHWNDSINAMLIDVTDDRNECTVTFRFDGWWGEFEDRATAGTFLGALMKACNPDRLAQRLDEVALARDK</sequence>
<gene>
    <name evidence="1" type="ORF">MPL1032_30127</name>
</gene>
<proteinExistence type="predicted"/>
<evidence type="ECO:0000313" key="1">
    <source>
        <dbReference type="EMBL" id="CDX60243.1"/>
    </source>
</evidence>
<name>A0A0K2W2S6_MESPL</name>